<feature type="region of interest" description="Disordered" evidence="1">
    <location>
        <begin position="85"/>
        <end position="163"/>
    </location>
</feature>
<proteinExistence type="predicted"/>
<gene>
    <name evidence="4" type="ORF">FB567DRAFT_612372</name>
</gene>
<accession>A0A8K0QUD2</accession>
<evidence type="ECO:0000256" key="2">
    <source>
        <dbReference type="SAM" id="Phobius"/>
    </source>
</evidence>
<keyword evidence="5" id="KW-1185">Reference proteome</keyword>
<keyword evidence="3" id="KW-0732">Signal</keyword>
<organism evidence="4 5">
    <name type="scientific">Paraphoma chrysanthemicola</name>
    <dbReference type="NCBI Taxonomy" id="798071"/>
    <lineage>
        <taxon>Eukaryota</taxon>
        <taxon>Fungi</taxon>
        <taxon>Dikarya</taxon>
        <taxon>Ascomycota</taxon>
        <taxon>Pezizomycotina</taxon>
        <taxon>Dothideomycetes</taxon>
        <taxon>Pleosporomycetidae</taxon>
        <taxon>Pleosporales</taxon>
        <taxon>Pleosporineae</taxon>
        <taxon>Phaeosphaeriaceae</taxon>
        <taxon>Paraphoma</taxon>
    </lineage>
</organism>
<feature type="compositionally biased region" description="Low complexity" evidence="1">
    <location>
        <begin position="117"/>
        <end position="134"/>
    </location>
</feature>
<dbReference type="EMBL" id="JAGMVJ010000024">
    <property type="protein sequence ID" value="KAH7071719.1"/>
    <property type="molecule type" value="Genomic_DNA"/>
</dbReference>
<keyword evidence="2" id="KW-1133">Transmembrane helix</keyword>
<evidence type="ECO:0000256" key="1">
    <source>
        <dbReference type="SAM" id="MobiDB-lite"/>
    </source>
</evidence>
<evidence type="ECO:0000256" key="3">
    <source>
        <dbReference type="SAM" id="SignalP"/>
    </source>
</evidence>
<sequence>MCSISQWQLLALLCTLRCTLSNITFTFTFTVHQINHAHLNSYPSYRKTQSLPTSSSTPYNCHKHQGFAIPPPTIMSFQDSYIPFPRPHAHIQNEPPTPPPRYSGYRDPSTPHGLGSTRRPGTGPLPLLPVQTVQSSPSEKTLPCPPAAPVTASPLPQPAPHLPSVPPHPDPEIFPADLPPRPAPVQSRLARLPVRFYISPRPRLNQYEQDVELGTLPSRREEVRRREELVSPELPRGNGRQRSGWSVRWSQSWWRVMCSVKAIVGLAIVVAFWVFIILGAAGKVVTVA</sequence>
<dbReference type="AlphaFoldDB" id="A0A8K0QUD2"/>
<reference evidence="4" key="1">
    <citation type="journal article" date="2021" name="Nat. Commun.">
        <title>Genetic determinants of endophytism in the Arabidopsis root mycobiome.</title>
        <authorList>
            <person name="Mesny F."/>
            <person name="Miyauchi S."/>
            <person name="Thiergart T."/>
            <person name="Pickel B."/>
            <person name="Atanasova L."/>
            <person name="Karlsson M."/>
            <person name="Huettel B."/>
            <person name="Barry K.W."/>
            <person name="Haridas S."/>
            <person name="Chen C."/>
            <person name="Bauer D."/>
            <person name="Andreopoulos W."/>
            <person name="Pangilinan J."/>
            <person name="LaButti K."/>
            <person name="Riley R."/>
            <person name="Lipzen A."/>
            <person name="Clum A."/>
            <person name="Drula E."/>
            <person name="Henrissat B."/>
            <person name="Kohler A."/>
            <person name="Grigoriev I.V."/>
            <person name="Martin F.M."/>
            <person name="Hacquard S."/>
        </authorList>
    </citation>
    <scope>NUCLEOTIDE SEQUENCE</scope>
    <source>
        <strain evidence="4">MPI-SDFR-AT-0120</strain>
    </source>
</reference>
<protein>
    <submittedName>
        <fullName evidence="4">Uncharacterized protein</fullName>
    </submittedName>
</protein>
<name>A0A8K0QUD2_9PLEO</name>
<evidence type="ECO:0000313" key="5">
    <source>
        <dbReference type="Proteomes" id="UP000813461"/>
    </source>
</evidence>
<feature type="chain" id="PRO_5035478091" evidence="3">
    <location>
        <begin position="22"/>
        <end position="288"/>
    </location>
</feature>
<evidence type="ECO:0000313" key="4">
    <source>
        <dbReference type="EMBL" id="KAH7071719.1"/>
    </source>
</evidence>
<comment type="caution">
    <text evidence="4">The sequence shown here is derived from an EMBL/GenBank/DDBJ whole genome shotgun (WGS) entry which is preliminary data.</text>
</comment>
<dbReference type="Proteomes" id="UP000813461">
    <property type="component" value="Unassembled WGS sequence"/>
</dbReference>
<keyword evidence="2" id="KW-0812">Transmembrane</keyword>
<keyword evidence="2" id="KW-0472">Membrane</keyword>
<feature type="signal peptide" evidence="3">
    <location>
        <begin position="1"/>
        <end position="21"/>
    </location>
</feature>
<dbReference type="OrthoDB" id="10507385at2759"/>
<feature type="transmembrane region" description="Helical" evidence="2">
    <location>
        <begin position="262"/>
        <end position="285"/>
    </location>
</feature>